<evidence type="ECO:0000256" key="3">
    <source>
        <dbReference type="ARBA" id="ARBA00006743"/>
    </source>
</evidence>
<dbReference type="Gene3D" id="3.20.20.220">
    <property type="match status" value="1"/>
</dbReference>
<keyword evidence="5 9" id="KW-0274">FAD</keyword>
<evidence type="ECO:0000256" key="6">
    <source>
        <dbReference type="ARBA" id="ARBA00023002"/>
    </source>
</evidence>
<comment type="cofactor">
    <cofactor evidence="1 9">
        <name>FAD</name>
        <dbReference type="ChEBI" id="CHEBI:57692"/>
    </cofactor>
</comment>
<dbReference type="PANTHER" id="PTHR45754">
    <property type="entry name" value="METHYLENETETRAHYDROFOLATE REDUCTASE"/>
    <property type="match status" value="1"/>
</dbReference>
<dbReference type="Pfam" id="PF02219">
    <property type="entry name" value="MTHFR"/>
    <property type="match status" value="1"/>
</dbReference>
<evidence type="ECO:0000313" key="10">
    <source>
        <dbReference type="EMBL" id="MDX8479891.1"/>
    </source>
</evidence>
<comment type="caution">
    <text evidence="10">The sequence shown here is derived from an EMBL/GenBank/DDBJ whole genome shotgun (WGS) entry which is preliminary data.</text>
</comment>
<dbReference type="PANTHER" id="PTHR45754:SF3">
    <property type="entry name" value="METHYLENETETRAHYDROFOLATE REDUCTASE (NADPH)"/>
    <property type="match status" value="1"/>
</dbReference>
<evidence type="ECO:0000256" key="8">
    <source>
        <dbReference type="ARBA" id="ARBA00048628"/>
    </source>
</evidence>
<name>A0ABU4XYX1_9HYPH</name>
<dbReference type="EMBL" id="JAVIIW010000016">
    <property type="protein sequence ID" value="MDX8479891.1"/>
    <property type="molecule type" value="Genomic_DNA"/>
</dbReference>
<evidence type="ECO:0000256" key="5">
    <source>
        <dbReference type="ARBA" id="ARBA00022827"/>
    </source>
</evidence>
<dbReference type="SUPFAM" id="SSF51730">
    <property type="entry name" value="FAD-linked oxidoreductase"/>
    <property type="match status" value="1"/>
</dbReference>
<evidence type="ECO:0000256" key="7">
    <source>
        <dbReference type="ARBA" id="ARBA00034478"/>
    </source>
</evidence>
<evidence type="ECO:0000256" key="9">
    <source>
        <dbReference type="RuleBase" id="RU003862"/>
    </source>
</evidence>
<keyword evidence="6 9" id="KW-0560">Oxidoreductase</keyword>
<evidence type="ECO:0000313" key="11">
    <source>
        <dbReference type="Proteomes" id="UP001287059"/>
    </source>
</evidence>
<organism evidence="10 11">
    <name type="scientific">Mesorhizobium album</name>
    <dbReference type="NCBI Taxonomy" id="3072314"/>
    <lineage>
        <taxon>Bacteria</taxon>
        <taxon>Pseudomonadati</taxon>
        <taxon>Pseudomonadota</taxon>
        <taxon>Alphaproteobacteria</taxon>
        <taxon>Hyphomicrobiales</taxon>
        <taxon>Phyllobacteriaceae</taxon>
        <taxon>Mesorhizobium</taxon>
    </lineage>
</organism>
<reference evidence="10 11" key="1">
    <citation type="submission" date="2023-08" db="EMBL/GenBank/DDBJ databases">
        <title>Implementing the SeqCode for naming new Mesorhizobium species isolated from Vachellia karroo root nodules.</title>
        <authorList>
            <person name="Van Lill M."/>
        </authorList>
    </citation>
    <scope>NUCLEOTIDE SEQUENCE [LARGE SCALE GENOMIC DNA]</scope>
    <source>
        <strain evidence="10 11">VK24D</strain>
    </source>
</reference>
<proteinExistence type="inferred from homology"/>
<comment type="pathway">
    <text evidence="7">Amino-acid biosynthesis; L-methionine biosynthesis via de novo pathway.</text>
</comment>
<accession>A0ABU4XYX1</accession>
<dbReference type="InterPro" id="IPR029041">
    <property type="entry name" value="FAD-linked_oxidoreductase-like"/>
</dbReference>
<gene>
    <name evidence="10" type="ORF">RFN28_15575</name>
</gene>
<comment type="pathway">
    <text evidence="2 9">One-carbon metabolism; tetrahydrofolate interconversion.</text>
</comment>
<comment type="catalytic activity">
    <reaction evidence="8">
        <text>(6S)-5-methyl-5,6,7,8-tetrahydrofolate + NAD(+) = (6R)-5,10-methylene-5,6,7,8-tetrahydrofolate + NADH + H(+)</text>
        <dbReference type="Rhea" id="RHEA:19821"/>
        <dbReference type="ChEBI" id="CHEBI:15378"/>
        <dbReference type="ChEBI" id="CHEBI:15636"/>
        <dbReference type="ChEBI" id="CHEBI:18608"/>
        <dbReference type="ChEBI" id="CHEBI:57540"/>
        <dbReference type="ChEBI" id="CHEBI:57945"/>
        <dbReference type="EC" id="1.5.1.54"/>
    </reaction>
    <physiologicalReaction direction="right-to-left" evidence="8">
        <dbReference type="Rhea" id="RHEA:19823"/>
    </physiologicalReaction>
</comment>
<evidence type="ECO:0000256" key="1">
    <source>
        <dbReference type="ARBA" id="ARBA00001974"/>
    </source>
</evidence>
<dbReference type="InterPro" id="IPR003171">
    <property type="entry name" value="Mehydrof_redctse-like"/>
</dbReference>
<dbReference type="RefSeq" id="WP_320288206.1">
    <property type="nucleotide sequence ID" value="NZ_JAVIIW010000016.1"/>
</dbReference>
<sequence length="298" mass="31709">MEKIIGIQNVRPDSIDASIEMAPSQALDSPDLPGLLPPDVRVYITDIGLADTPTLVKAARRVTDLGYAAVPHIAARRQTTREALETRLKALAEEAGVRDVLIIGGDVAAPAGSFSSSIEVLETGFIDKHGITEVGIAGHPEGSRDFGEEAAIAALRMKSAWAERSGARMRIVTQFGFDADKFITWADGLAAYGLDLPVHLGVAGPAKIMTLLRYAALCGVGNSLNFLKKRSASLAALATSHSPESFVGPIEDHLRAKPGSAIAQLHIFPFGGIKNTARWLYERGSWQSSDADDRSSIA</sequence>
<keyword evidence="11" id="KW-1185">Reference proteome</keyword>
<evidence type="ECO:0000256" key="2">
    <source>
        <dbReference type="ARBA" id="ARBA00004777"/>
    </source>
</evidence>
<comment type="similarity">
    <text evidence="3 9">Belongs to the methylenetetrahydrofolate reductase family.</text>
</comment>
<protein>
    <recommendedName>
        <fullName evidence="9">Methylenetetrahydrofolate reductase</fullName>
    </recommendedName>
</protein>
<dbReference type="Proteomes" id="UP001287059">
    <property type="component" value="Unassembled WGS sequence"/>
</dbReference>
<evidence type="ECO:0000256" key="4">
    <source>
        <dbReference type="ARBA" id="ARBA00022630"/>
    </source>
</evidence>
<keyword evidence="4 9" id="KW-0285">Flavoprotein</keyword>